<feature type="transmembrane region" description="Helical" evidence="1">
    <location>
        <begin position="268"/>
        <end position="291"/>
    </location>
</feature>
<accession>A0A809SK97</accession>
<feature type="transmembrane region" description="Helical" evidence="1">
    <location>
        <begin position="172"/>
        <end position="194"/>
    </location>
</feature>
<organism evidence="2 3">
    <name type="scientific">Mycoplasmopsis felis</name>
    <dbReference type="NCBI Taxonomy" id="33923"/>
    <lineage>
        <taxon>Bacteria</taxon>
        <taxon>Bacillati</taxon>
        <taxon>Mycoplasmatota</taxon>
        <taxon>Mycoplasmoidales</taxon>
        <taxon>Metamycoplasmataceae</taxon>
        <taxon>Mycoplasmopsis</taxon>
    </lineage>
</organism>
<protein>
    <recommendedName>
        <fullName evidence="4">Integral membrane protein (Intg_mem_TP0381)</fullName>
    </recommendedName>
</protein>
<feature type="transmembrane region" description="Helical" evidence="1">
    <location>
        <begin position="206"/>
        <end position="228"/>
    </location>
</feature>
<evidence type="ECO:0008006" key="4">
    <source>
        <dbReference type="Google" id="ProtNLM"/>
    </source>
</evidence>
<evidence type="ECO:0000313" key="2">
    <source>
        <dbReference type="EMBL" id="BBU47886.1"/>
    </source>
</evidence>
<keyword evidence="3" id="KW-1185">Reference proteome</keyword>
<evidence type="ECO:0000256" key="1">
    <source>
        <dbReference type="SAM" id="Phobius"/>
    </source>
</evidence>
<dbReference type="AlphaFoldDB" id="A0A809SK97"/>
<dbReference type="Proteomes" id="UP000464317">
    <property type="component" value="Chromosome"/>
</dbReference>
<sequence>MGFFTWRFNQISFDDSKILFNVILSIILLSVVVLWVYKSKITLFFANKDKKYLFAKLYLDQVLQIVGVITLLLNFSRSIWLFTTDYPWKWELIPIHLCRLSMTIMGFLFIFKKSHWIKYFSIISIIGAIAALLFANLGYVKELVEQDRIYNNLTPGTIRYEKAGVDVGYDTIIFWDFLIAHWYVLIVPVFIHIIKPEQTKLTIKTLLIGMLLALSTTILIFFINWTVFGITKAITNNNEKISIAWNSNWFYLGQTGIKTLGPLSRWPWSVFGFTLVFLILIFVFYGLYILLRCIDIQINKYYLPNKIIFKKPSLIK</sequence>
<keyword evidence="1" id="KW-0472">Membrane</keyword>
<dbReference type="Pfam" id="PF14808">
    <property type="entry name" value="TMEM164"/>
    <property type="match status" value="1"/>
</dbReference>
<dbReference type="EMBL" id="AP022325">
    <property type="protein sequence ID" value="BBU47886.1"/>
    <property type="molecule type" value="Genomic_DNA"/>
</dbReference>
<gene>
    <name evidence="2" type="ORF">JPM2_5790</name>
</gene>
<feature type="transmembrane region" description="Helical" evidence="1">
    <location>
        <begin position="18"/>
        <end position="37"/>
    </location>
</feature>
<keyword evidence="1" id="KW-1133">Transmembrane helix</keyword>
<feature type="transmembrane region" description="Helical" evidence="1">
    <location>
        <begin position="118"/>
        <end position="140"/>
    </location>
</feature>
<feature type="transmembrane region" description="Helical" evidence="1">
    <location>
        <begin position="92"/>
        <end position="111"/>
    </location>
</feature>
<feature type="transmembrane region" description="Helical" evidence="1">
    <location>
        <begin position="57"/>
        <end position="80"/>
    </location>
</feature>
<reference evidence="2 3" key="1">
    <citation type="submission" date="2020-01" db="EMBL/GenBank/DDBJ databases">
        <title>Complete genome sequence of Mycoplasma felis strain Myco-2.</title>
        <authorList>
            <person name="Kinoshita Y."/>
            <person name="Niwa H."/>
            <person name="Uchida-Fujii E."/>
            <person name="Nukada T."/>
        </authorList>
    </citation>
    <scope>NUCLEOTIDE SEQUENCE [LARGE SCALE GENOMIC DNA]</scope>
    <source>
        <strain evidence="2 3">Myco-2</strain>
    </source>
</reference>
<dbReference type="KEGG" id="mfel:JPM2_5790"/>
<name>A0A809SK97_9BACT</name>
<proteinExistence type="predicted"/>
<dbReference type="RefSeq" id="WP_161553297.1">
    <property type="nucleotide sequence ID" value="NZ_AP022325.1"/>
</dbReference>
<keyword evidence="1" id="KW-0812">Transmembrane</keyword>
<evidence type="ECO:0000313" key="3">
    <source>
        <dbReference type="Proteomes" id="UP000464317"/>
    </source>
</evidence>